<dbReference type="EMBL" id="SCEB01000181">
    <property type="protein sequence ID" value="RXN00443.1"/>
    <property type="molecule type" value="Genomic_DNA"/>
</dbReference>
<dbReference type="Gene3D" id="1.20.1060.20">
    <property type="match status" value="1"/>
</dbReference>
<dbReference type="InterPro" id="IPR008983">
    <property type="entry name" value="Tumour_necrosis_fac-like_dom"/>
</dbReference>
<dbReference type="Pfam" id="PF07546">
    <property type="entry name" value="EMI"/>
    <property type="match status" value="1"/>
</dbReference>
<dbReference type="Pfam" id="PF13589">
    <property type="entry name" value="HATPase_c_3"/>
    <property type="match status" value="1"/>
</dbReference>
<dbReference type="InterPro" id="IPR036890">
    <property type="entry name" value="HATPase_C_sf"/>
</dbReference>
<dbReference type="InterPro" id="IPR058616">
    <property type="entry name" value="Ig_SMCHD1_8th"/>
</dbReference>
<dbReference type="GO" id="GO:0006302">
    <property type="term" value="P:double-strand break repair"/>
    <property type="evidence" value="ECO:0007669"/>
    <property type="project" value="InterPro"/>
</dbReference>
<feature type="domain" description="EMI" evidence="9">
    <location>
        <begin position="1974"/>
        <end position="2033"/>
    </location>
</feature>
<evidence type="ECO:0000256" key="4">
    <source>
        <dbReference type="ARBA" id="ARBA00023054"/>
    </source>
</evidence>
<evidence type="ECO:0000313" key="10">
    <source>
        <dbReference type="EMBL" id="RXN00443.1"/>
    </source>
</evidence>
<accession>A0A662YVD7</accession>
<dbReference type="InterPro" id="IPR058614">
    <property type="entry name" value="Ig_SMCHD1_5th"/>
</dbReference>
<keyword evidence="4 6" id="KW-0175">Coiled coil</keyword>
<evidence type="ECO:0000259" key="9">
    <source>
        <dbReference type="PROSITE" id="PS51041"/>
    </source>
</evidence>
<keyword evidence="5" id="KW-1015">Disulfide bond</keyword>
<dbReference type="InterPro" id="IPR011489">
    <property type="entry name" value="EMI_domain"/>
</dbReference>
<dbReference type="SMART" id="SM00968">
    <property type="entry name" value="SMC_hinge"/>
    <property type="match status" value="1"/>
</dbReference>
<dbReference type="GO" id="GO:0051276">
    <property type="term" value="P:chromosome organization"/>
    <property type="evidence" value="ECO:0007669"/>
    <property type="project" value="InterPro"/>
</dbReference>
<protein>
    <submittedName>
        <fullName evidence="10">Structural maintenance of chromosomes flexible hinge domain-containing protein 1</fullName>
    </submittedName>
</protein>
<dbReference type="GO" id="GO:0005694">
    <property type="term" value="C:chromosome"/>
    <property type="evidence" value="ECO:0007669"/>
    <property type="project" value="UniProtKB-SubCell"/>
</dbReference>
<dbReference type="Proteomes" id="UP000289886">
    <property type="component" value="Unassembled WGS sequence"/>
</dbReference>
<feature type="domain" description="C1q" evidence="8">
    <location>
        <begin position="2830"/>
        <end position="2981"/>
    </location>
</feature>
<dbReference type="SMART" id="SM00110">
    <property type="entry name" value="C1Q"/>
    <property type="match status" value="1"/>
</dbReference>
<dbReference type="Pfam" id="PF22899">
    <property type="entry name" value="SMCHD1_S5"/>
    <property type="match status" value="1"/>
</dbReference>
<comment type="subcellular location">
    <subcellularLocation>
        <location evidence="1">Chromosome</location>
    </subcellularLocation>
</comment>
<dbReference type="Pfam" id="PF26196">
    <property type="entry name" value="Ig_SMCHD1_4th"/>
    <property type="match status" value="1"/>
</dbReference>
<dbReference type="SUPFAM" id="SSF55874">
    <property type="entry name" value="ATPase domain of HSP90 chaperone/DNA topoisomerase II/histidine kinase"/>
    <property type="match status" value="1"/>
</dbReference>
<feature type="region of interest" description="Disordered" evidence="7">
    <location>
        <begin position="520"/>
        <end position="542"/>
    </location>
</feature>
<feature type="coiled-coil region" evidence="6">
    <location>
        <begin position="2332"/>
        <end position="2476"/>
    </location>
</feature>
<dbReference type="InterPro" id="IPR058615">
    <property type="entry name" value="Ig_SMCHD1_6th"/>
</dbReference>
<dbReference type="Pfam" id="PF06470">
    <property type="entry name" value="SMC_hinge"/>
    <property type="match status" value="1"/>
</dbReference>
<dbReference type="InterPro" id="IPR055109">
    <property type="entry name" value="SMCHD1_S5"/>
</dbReference>
<dbReference type="InterPro" id="IPR058612">
    <property type="entry name" value="Ig_SMCHD1_2nd"/>
</dbReference>
<sequence>MEAGSGKHSSKNSMNKPSLFPVVSQDAAGPSLSRTVFVFDCRLERSNAGGNEKKVESGGISFLEFRKTVCQVFGIAPEENFVITTTARKSITDHSFDCSGGTEEWMELGIEILFEKQGGVMQTADLEVDAMAAFGQREVEWPVEAQTLHVLTLRPLKILLNRSKSGEIQDGSTLYLLQSVDQILPSAIRERIEFLPHYDTLVKSGMYEYYASEGQKSLPFAFAELIDNSLSATSHISGVRSIDLRCLFDESQGKPAIAVIDNGRGMTSKQLNNWAVYRLSKFTRRDQEFESDHSGYVRPAPVARSLNSDISYFGVGGKQAVFYIGQATRMISKPASSLDAHELLLSKEDFEKKEKNKEAIYSGFIRNRKPGDSSHITSDDERFLHSLVKEEKNKESFTAVVITGIHTDHMQYLKNNFHLWTRELAHVYHYYIHGPKGNDAKASVKDTGPVQKIDIQISMFEKGKVPKVINLRDVKDDMQTLYNSSSADSFEFVTHVDGDGVVEGVIRYHPFLYDRETYPEDPIGLSSKSDEDDDDSMLSEKGGRGKRPIFECFWNGRLIPYTTVEDFEWCSTSKKRGPIPEECLNRISGVLFTNDKFEVSTNKLTFMDLELRLKDKDTIFTRVINGQEQRVKIYREFALWLKECHEKFDKQIKFSGFKGIMTRTDIAAKRMQSPWAIFTSVEWDGKTYKAGQMVKTTKTAPILYGSIVRFLLYGDHDGDIYATGGVVQIAVEPQALYDEVKTIPISKLDRNAVVSIIKKYVEDEMARLPDRLSVTWPEGEELDQNDIRSAGTPIGAIRIEILNKKGEAMQKLPGTSHSGSKKLLVELKVIWHSSNGDKEITSHISQHGGKWPYWFKKMENINKLGKYTLKLQTVLNESNADTYAGRPLPSQKFEFSVIEGKAEKFSVGTLDAPVRVGVPFNIPLELLDEFGHPTHPTLDIKPVLECSALDVSHNGTVTKKNNFIIKGVKAKGPVNNYQGKNYIVKVILPGLKEDTQMLKMRLMPGPPHTLKVKPDSEKLIFENGTAFPFQVEVLDEAGNITAQPKLVVNCKFLGAPNLPVYAVDCSNTGTGILTGPVVHALKLEKDQYVTAIFEIPSCKGVLPIEKTIKLLPSTRAAKIQIFSLEGQKAIEIKHQDEISWTAGDSLQNLIFKMYDEGDREIIVTPALAEKIKANWTPNINKEHLVKGLLPDVKVPSAVKDVRYCQVSFQDDHASLESAFSVKPIADEPKLLKASLKGVYNVKMGEELQGEIQLEVTDQFGNKIQTLTSTCVNSLGISSDGLDKSSLKVSWQPVTVVNGKELDKPFIVQLCDQWGNPSPEPLVKVSLVKGNNIKIMPVPQVLKTDANGRADFGVFTIVAPRGENKLEIRATFNKVVLEGPVVNLNVIPDQNKPVGLSVDYDKKASFPAGGFLTVFMVSVLSEDGNAMRNVNPAAITMRMWKGQGHGSRLPASATVLNCNKPKENEKEGCFYFRDKVIPDRVGVYTIQFVYMVDKINMLCSDQISLNVVPNEPVKLIPDEQPPTPVVSNIRAIASRTLVQSLTLKIMNLILAENSLGVDGTEYILHFDPVIPDLKDTTLTPFRLCFMFSNDFKKQQQMTALTREKDQISQSIVAYKSLFDTTNQLVGEMKCQAQDASVKEAQLKTELNKLKVEIPQVNVVQQIEEMIKQKSAEREQILKEPRRTCTIPMAPKGNPDVLGKIAHLAQIENSEAAKVISWHLASDMDCVVTLTTDSARQIFKDTQGRQQVLPLDSIYMKNLPQWNRPLPHLRNGKCHFEPMGNPVFARDLLIFPENVKHCQTVFGMLLGDTIILDDLDASNSYRKEVVKITHCPTLLTRQGDRIRSNGKFGGLQNKAPSMDKLRGMVFGSPLPPMYYTLGTQIDLLQQYRTAVIKLGNVKEELDLQLNYLHSPEMLQKRDELFSQEKQLKDIEKKLGMTPARGTNGSGFKPKVLDMADDSPICTKRTRRDNSRKTFWNWCAHIVYKNVTCTVLDGIGNDMQAEYRTYFRPTYKIAYKTVTELEWKCCPGFRGADCKEVKEGPPKQTSLGPNTAPIPMQHGSIPELKVTPKDNQGEKIEQLEDEVQRLSQTVLELQSAITGMNDNLRVNIQEDTSKMLVTLLNNLKVPDSAHGGETESIQLPGFGYGREQDGMEEIMSKLKDVSDTLSSKSVMLEDLNGKVSDHDGQLRQLMETVRGPPATASSFEIHQAYIDSKFDKLRDEMLEGIEIKMADLKSSCDYKILSVQQECEEQETNYLGLTELLETKEADLRKEISDLRSEMEESQGTGKTICCNSGSQAKDQTNDLDRKIQRIAEANMALNARLDNEVARFTTLQLEDIFAERLEDLEAKINITEKNSEVHCFYIEEKLSTHIAEEVDGLKELLDERLKSIEDQYGNMLVELRNGSSNGLVSAIQRELGSNKNLFNNEIERLEDRLKGVEKLCSTECKSNTEGMENVISDLETYNNNLNNVRLKVDENSAKLRTLDSTVQKEIRAVHHNHHNIGTIEREINSLKVNVSGLDGAVKGLEDVVSKYTVDLLHINSTCGQKERILMGEVSKMQEALDNHVSQNVLNSSEVSEVKKKLDQLRTQVSKDLSQCKESTQGIQKEVSNVDGRVSNIENVCSKLDTISGSLQRIKDGLNKHVTSLWNCVHQINGTMKSQSKDIFGLKDSVQKFQTQVSDITNNIKDLVQTQIVPEKGDTGLPTMPRAPVRPITPILHEPGPPRQRVPVISRPHVPVTARPHVPITSKPRVPIVPRQREVVMETGEAGPPGTVLKKVAVLPEGTDGFMPDFKGFAGAPGYLLTPTSYKPDVIPGRPPLNPTSFKPNVIPGSSFDMAEPFSFSAGLTQKPFPGDVGVIRFNKVLVNDGGHYNPRTGILTAPYRGRYLISAVLVPERDERVEAVLSVSHESVLRLDTSGYRKELLEYNKPSLGQQACGGTGTFNVILNLKQGDEVSIVVTAGKLAYTQSNEIFSTYSGVFLYPPPSRK</sequence>
<dbReference type="InterPro" id="IPR036277">
    <property type="entry name" value="SMC_hinge_sf"/>
</dbReference>
<dbReference type="PANTHER" id="PTHR22640:SF2">
    <property type="entry name" value="STRUCTURAL MAINTENANCE OF CHROMOSOMES FLEXIBLE HINGE DOMAIN-CONTAINING PROTEIN 1"/>
    <property type="match status" value="1"/>
</dbReference>
<dbReference type="InterPro" id="IPR001073">
    <property type="entry name" value="C1q_dom"/>
</dbReference>
<feature type="region of interest" description="Disordered" evidence="7">
    <location>
        <begin position="2034"/>
        <end position="2059"/>
    </location>
</feature>
<dbReference type="Pfam" id="PF26199">
    <property type="entry name" value="Ig_SMCHD1_8th"/>
    <property type="match status" value="1"/>
</dbReference>
<feature type="compositionally biased region" description="Polar residues" evidence="7">
    <location>
        <begin position="2279"/>
        <end position="2296"/>
    </location>
</feature>
<feature type="region of interest" description="Disordered" evidence="7">
    <location>
        <begin position="2274"/>
        <end position="2298"/>
    </location>
</feature>
<dbReference type="Pfam" id="PF26201">
    <property type="entry name" value="Ig_SMCHD1_7th"/>
    <property type="match status" value="1"/>
</dbReference>
<proteinExistence type="predicted"/>
<dbReference type="InterPro" id="IPR058617">
    <property type="entry name" value="Ig_SMCHD1_7th"/>
</dbReference>
<dbReference type="PROSITE" id="PS51041">
    <property type="entry name" value="EMI"/>
    <property type="match status" value="1"/>
</dbReference>
<dbReference type="InterPro" id="IPR058611">
    <property type="entry name" value="Ig_SMCHD1_1st"/>
</dbReference>
<keyword evidence="3" id="KW-0732">Signal</keyword>
<organism evidence="10 11">
    <name type="scientific">Acipenser ruthenus</name>
    <name type="common">Sterlet sturgeon</name>
    <dbReference type="NCBI Taxonomy" id="7906"/>
    <lineage>
        <taxon>Eukaryota</taxon>
        <taxon>Metazoa</taxon>
        <taxon>Chordata</taxon>
        <taxon>Craniata</taxon>
        <taxon>Vertebrata</taxon>
        <taxon>Euteleostomi</taxon>
        <taxon>Actinopterygii</taxon>
        <taxon>Chondrostei</taxon>
        <taxon>Acipenseriformes</taxon>
        <taxon>Acipenseridae</taxon>
        <taxon>Acipenser</taxon>
    </lineage>
</organism>
<dbReference type="Pfam" id="PF26198">
    <property type="entry name" value="Ig_SMCHD1_6th"/>
    <property type="match status" value="1"/>
</dbReference>
<evidence type="ECO:0000256" key="6">
    <source>
        <dbReference type="SAM" id="Coils"/>
    </source>
</evidence>
<comment type="caution">
    <text evidence="10">The sequence shown here is derived from an EMBL/GenBank/DDBJ whole genome shotgun (WGS) entry which is preliminary data.</text>
</comment>
<evidence type="ECO:0000256" key="1">
    <source>
        <dbReference type="ARBA" id="ARBA00004286"/>
    </source>
</evidence>
<dbReference type="Pfam" id="PF26195">
    <property type="entry name" value="Ig_SMCHD1_2nd"/>
    <property type="match status" value="1"/>
</dbReference>
<dbReference type="InterPro" id="IPR058613">
    <property type="entry name" value="Ig_SMCHD1_4th"/>
</dbReference>
<dbReference type="InterPro" id="IPR010935">
    <property type="entry name" value="SMC_hinge"/>
</dbReference>
<reference evidence="10 11" key="1">
    <citation type="submission" date="2019-01" db="EMBL/GenBank/DDBJ databases">
        <title>Draft Genome and Complete Hox-Cluster Characterization of the Sterlet Sturgeon (Acipenser ruthenus).</title>
        <authorList>
            <person name="Wei Q."/>
        </authorList>
    </citation>
    <scope>NUCLEOTIDE SEQUENCE [LARGE SCALE GENOMIC DNA]</scope>
    <source>
        <strain evidence="10">WHYD16114868_AA</strain>
        <tissue evidence="10">Blood</tissue>
    </source>
</reference>
<feature type="coiled-coil region" evidence="6">
    <location>
        <begin position="2066"/>
        <end position="2093"/>
    </location>
</feature>
<evidence type="ECO:0000259" key="8">
    <source>
        <dbReference type="PROSITE" id="PS50871"/>
    </source>
</evidence>
<dbReference type="Pfam" id="PF00386">
    <property type="entry name" value="C1q"/>
    <property type="match status" value="1"/>
</dbReference>
<dbReference type="Pfam" id="PF26197">
    <property type="entry name" value="Ig_SMCHD1_5th"/>
    <property type="match status" value="1"/>
</dbReference>
<evidence type="ECO:0000256" key="5">
    <source>
        <dbReference type="ARBA" id="ARBA00023157"/>
    </source>
</evidence>
<dbReference type="InterPro" id="IPR038892">
    <property type="entry name" value="SMCHD1"/>
</dbReference>
<dbReference type="PROSITE" id="PS50871">
    <property type="entry name" value="C1Q"/>
    <property type="match status" value="1"/>
</dbReference>
<dbReference type="Gene3D" id="3.30.70.1620">
    <property type="match status" value="1"/>
</dbReference>
<feature type="coiled-coil region" evidence="6">
    <location>
        <begin position="1631"/>
        <end position="1678"/>
    </location>
</feature>
<dbReference type="Pfam" id="PF26194">
    <property type="entry name" value="Ig_SMCHD1_1st"/>
    <property type="match status" value="1"/>
</dbReference>
<gene>
    <name evidence="10" type="ORF">EOD39_9490</name>
</gene>
<dbReference type="SUPFAM" id="SSF75553">
    <property type="entry name" value="Smc hinge domain"/>
    <property type="match status" value="1"/>
</dbReference>
<evidence type="ECO:0000256" key="3">
    <source>
        <dbReference type="ARBA" id="ARBA00022729"/>
    </source>
</evidence>
<dbReference type="PANTHER" id="PTHR22640">
    <property type="entry name" value="STRUCTURAL MAINTENANCE OF CHROMOSOMES FLEXIBLE HINGE DOMAIN-CONTAINING PROTEIN 1"/>
    <property type="match status" value="1"/>
</dbReference>
<evidence type="ECO:0000256" key="2">
    <source>
        <dbReference type="ARBA" id="ARBA00022454"/>
    </source>
</evidence>
<dbReference type="GO" id="GO:0005524">
    <property type="term" value="F:ATP binding"/>
    <property type="evidence" value="ECO:0007669"/>
    <property type="project" value="InterPro"/>
</dbReference>
<keyword evidence="2" id="KW-0158">Chromosome</keyword>
<keyword evidence="11" id="KW-1185">Reference proteome</keyword>
<dbReference type="Gene3D" id="2.60.120.40">
    <property type="match status" value="1"/>
</dbReference>
<evidence type="ECO:0000313" key="11">
    <source>
        <dbReference type="Proteomes" id="UP000289886"/>
    </source>
</evidence>
<dbReference type="Gene3D" id="3.30.565.10">
    <property type="entry name" value="Histidine kinase-like ATPase, C-terminal domain"/>
    <property type="match status" value="1"/>
</dbReference>
<name>A0A662YVD7_ACIRT</name>
<dbReference type="SUPFAM" id="SSF49842">
    <property type="entry name" value="TNF-like"/>
    <property type="match status" value="1"/>
</dbReference>
<evidence type="ECO:0000256" key="7">
    <source>
        <dbReference type="SAM" id="MobiDB-lite"/>
    </source>
</evidence>